<evidence type="ECO:0000256" key="1">
    <source>
        <dbReference type="SAM" id="MobiDB-lite"/>
    </source>
</evidence>
<name>A0A427AU68_ENSVE</name>
<gene>
    <name evidence="2" type="ORF">B296_00002666</name>
</gene>
<organism evidence="2 3">
    <name type="scientific">Ensete ventricosum</name>
    <name type="common">Abyssinian banana</name>
    <name type="synonym">Musa ensete</name>
    <dbReference type="NCBI Taxonomy" id="4639"/>
    <lineage>
        <taxon>Eukaryota</taxon>
        <taxon>Viridiplantae</taxon>
        <taxon>Streptophyta</taxon>
        <taxon>Embryophyta</taxon>
        <taxon>Tracheophyta</taxon>
        <taxon>Spermatophyta</taxon>
        <taxon>Magnoliopsida</taxon>
        <taxon>Liliopsida</taxon>
        <taxon>Zingiberales</taxon>
        <taxon>Musaceae</taxon>
        <taxon>Ensete</taxon>
    </lineage>
</organism>
<sequence length="89" mass="9559">MSNSTASLVGRCHHPHTRGRAATVHRHPCPRVAPFALGQRVNVSLMGRQASPLRANTTPVDMRAPPLQGLYSQVATPISGLATSSYPYK</sequence>
<dbReference type="Proteomes" id="UP000287651">
    <property type="component" value="Unassembled WGS sequence"/>
</dbReference>
<accession>A0A427AU68</accession>
<evidence type="ECO:0000313" key="3">
    <source>
        <dbReference type="Proteomes" id="UP000287651"/>
    </source>
</evidence>
<protein>
    <submittedName>
        <fullName evidence="2">Uncharacterized protein</fullName>
    </submittedName>
</protein>
<feature type="region of interest" description="Disordered" evidence="1">
    <location>
        <begin position="1"/>
        <end position="25"/>
    </location>
</feature>
<evidence type="ECO:0000313" key="2">
    <source>
        <dbReference type="EMBL" id="RRT79745.1"/>
    </source>
</evidence>
<feature type="compositionally biased region" description="Basic residues" evidence="1">
    <location>
        <begin position="11"/>
        <end position="25"/>
    </location>
</feature>
<dbReference type="AlphaFoldDB" id="A0A427AU68"/>
<comment type="caution">
    <text evidence="2">The sequence shown here is derived from an EMBL/GenBank/DDBJ whole genome shotgun (WGS) entry which is preliminary data.</text>
</comment>
<dbReference type="EMBL" id="AMZH03001323">
    <property type="protein sequence ID" value="RRT79745.1"/>
    <property type="molecule type" value="Genomic_DNA"/>
</dbReference>
<reference evidence="2 3" key="1">
    <citation type="journal article" date="2014" name="Agronomy (Basel)">
        <title>A Draft Genome Sequence for Ensete ventricosum, the Drought-Tolerant Tree Against Hunger.</title>
        <authorList>
            <person name="Harrison J."/>
            <person name="Moore K.A."/>
            <person name="Paszkiewicz K."/>
            <person name="Jones T."/>
            <person name="Grant M."/>
            <person name="Ambacheew D."/>
            <person name="Muzemil S."/>
            <person name="Studholme D.J."/>
        </authorList>
    </citation>
    <scope>NUCLEOTIDE SEQUENCE [LARGE SCALE GENOMIC DNA]</scope>
</reference>
<proteinExistence type="predicted"/>